<keyword evidence="3" id="KW-1185">Reference proteome</keyword>
<dbReference type="Proteomes" id="UP000280344">
    <property type="component" value="Chromosome"/>
</dbReference>
<evidence type="ECO:0000313" key="3">
    <source>
        <dbReference type="Proteomes" id="UP000280344"/>
    </source>
</evidence>
<dbReference type="InterPro" id="IPR002575">
    <property type="entry name" value="Aminoglycoside_PTrfase"/>
</dbReference>
<dbReference type="Pfam" id="PF01636">
    <property type="entry name" value="APH"/>
    <property type="match status" value="1"/>
</dbReference>
<proteinExistence type="predicted"/>
<accession>A0A3Q9G6B2</accession>
<dbReference type="SUPFAM" id="SSF56112">
    <property type="entry name" value="Protein kinase-like (PK-like)"/>
    <property type="match status" value="1"/>
</dbReference>
<evidence type="ECO:0000313" key="2">
    <source>
        <dbReference type="EMBL" id="AZQ76681.1"/>
    </source>
</evidence>
<dbReference type="KEGG" id="flh:EJ997_04330"/>
<evidence type="ECO:0000259" key="1">
    <source>
        <dbReference type="Pfam" id="PF01636"/>
    </source>
</evidence>
<dbReference type="Gene3D" id="3.90.1200.10">
    <property type="match status" value="1"/>
</dbReference>
<dbReference type="InterPro" id="IPR011009">
    <property type="entry name" value="Kinase-like_dom_sf"/>
</dbReference>
<dbReference type="AlphaFoldDB" id="A0A3Q9G6B2"/>
<dbReference type="OrthoDB" id="9781415at2"/>
<reference evidence="2 3" key="1">
    <citation type="submission" date="2018-12" db="EMBL/GenBank/DDBJ databases">
        <title>Complete genome sequence of Flaviflexus sp. H23T48.</title>
        <authorList>
            <person name="Bae J.-W."/>
            <person name="Lee J.-Y."/>
        </authorList>
    </citation>
    <scope>NUCLEOTIDE SEQUENCE [LARGE SCALE GENOMIC DNA]</scope>
    <source>
        <strain evidence="2 3">H23T48</strain>
    </source>
</reference>
<gene>
    <name evidence="2" type="ORF">EJ997_04330</name>
</gene>
<organism evidence="2 3">
    <name type="scientific">Flaviflexus ciconiae</name>
    <dbReference type="NCBI Taxonomy" id="2496867"/>
    <lineage>
        <taxon>Bacteria</taxon>
        <taxon>Bacillati</taxon>
        <taxon>Actinomycetota</taxon>
        <taxon>Actinomycetes</taxon>
        <taxon>Actinomycetales</taxon>
        <taxon>Actinomycetaceae</taxon>
        <taxon>Flaviflexus</taxon>
    </lineage>
</organism>
<name>A0A3Q9G6B2_9ACTO</name>
<feature type="domain" description="Aminoglycoside phosphotransferase" evidence="1">
    <location>
        <begin position="8"/>
        <end position="97"/>
    </location>
</feature>
<dbReference type="EMBL" id="CP034593">
    <property type="protein sequence ID" value="AZQ76681.1"/>
    <property type="molecule type" value="Genomic_DNA"/>
</dbReference>
<protein>
    <recommendedName>
        <fullName evidence="1">Aminoglycoside phosphotransferase domain-containing protein</fullName>
    </recommendedName>
</protein>
<sequence length="158" mass="17648">MRGMARATATEDLLVWQMVEDNFEELVALIAGLPRTLTHNDFYWANLVVTRDRTAAMMVDYDLLGQGYAYVDVRNFCSSLELEAAAAFRNSYGATSEAEKLVDRVAAPLVTLHEACARSTFPAWAKGSRRILTTELKQRVEDLLVSTRKSLEGNSIRA</sequence>